<dbReference type="AlphaFoldDB" id="A0A1I1D8C6"/>
<evidence type="ECO:0000313" key="6">
    <source>
        <dbReference type="Proteomes" id="UP000199514"/>
    </source>
</evidence>
<keyword evidence="1" id="KW-0175">Coiled coil</keyword>
<dbReference type="PANTHER" id="PTHR34220:SF7">
    <property type="entry name" value="SENSOR HISTIDINE KINASE YPDA"/>
    <property type="match status" value="1"/>
</dbReference>
<protein>
    <submittedName>
        <fullName evidence="5">Two component regulator propeller</fullName>
    </submittedName>
</protein>
<feature type="domain" description="Signal transduction histidine kinase internal region" evidence="4">
    <location>
        <begin position="762"/>
        <end position="839"/>
    </location>
</feature>
<feature type="coiled-coil region" evidence="1">
    <location>
        <begin position="730"/>
        <end position="757"/>
    </location>
</feature>
<evidence type="ECO:0000256" key="1">
    <source>
        <dbReference type="SAM" id="Coils"/>
    </source>
</evidence>
<dbReference type="Gene3D" id="3.30.565.10">
    <property type="entry name" value="Histidine kinase-like ATPase, C-terminal domain"/>
    <property type="match status" value="1"/>
</dbReference>
<reference evidence="5 6" key="1">
    <citation type="submission" date="2016-10" db="EMBL/GenBank/DDBJ databases">
        <authorList>
            <person name="de Groot N.N."/>
        </authorList>
    </citation>
    <scope>NUCLEOTIDE SEQUENCE [LARGE SCALE GENOMIC DNA]</scope>
    <source>
        <strain evidence="5 6">DSM 6793</strain>
    </source>
</reference>
<gene>
    <name evidence="5" type="ORF">SAMN05421780_10113</name>
</gene>
<dbReference type="InterPro" id="IPR011047">
    <property type="entry name" value="Quinoprotein_ADH-like_sf"/>
</dbReference>
<dbReference type="Proteomes" id="UP000199514">
    <property type="component" value="Unassembled WGS sequence"/>
</dbReference>
<proteinExistence type="predicted"/>
<dbReference type="SUPFAM" id="SSF55874">
    <property type="entry name" value="ATPase domain of HSP90 chaperone/DNA topoisomerase II/histidine kinase"/>
    <property type="match status" value="1"/>
</dbReference>
<keyword evidence="6" id="KW-1185">Reference proteome</keyword>
<name>A0A1I1D8C6_9BACT</name>
<feature type="signal peptide" evidence="3">
    <location>
        <begin position="1"/>
        <end position="18"/>
    </location>
</feature>
<dbReference type="PANTHER" id="PTHR34220">
    <property type="entry name" value="SENSOR HISTIDINE KINASE YPDA"/>
    <property type="match status" value="1"/>
</dbReference>
<accession>A0A1I1D8C6</accession>
<dbReference type="Pfam" id="PF06580">
    <property type="entry name" value="His_kinase"/>
    <property type="match status" value="1"/>
</dbReference>
<dbReference type="InterPro" id="IPR010559">
    <property type="entry name" value="Sig_transdc_His_kin_internal"/>
</dbReference>
<evidence type="ECO:0000259" key="4">
    <source>
        <dbReference type="Pfam" id="PF06580"/>
    </source>
</evidence>
<dbReference type="STRING" id="927664.SAMN05421780_10113"/>
<dbReference type="GO" id="GO:0000155">
    <property type="term" value="F:phosphorelay sensor kinase activity"/>
    <property type="evidence" value="ECO:0007669"/>
    <property type="project" value="InterPro"/>
</dbReference>
<feature type="transmembrane region" description="Helical" evidence="2">
    <location>
        <begin position="714"/>
        <end position="733"/>
    </location>
</feature>
<feature type="chain" id="PRO_5011577568" evidence="3">
    <location>
        <begin position="19"/>
        <end position="971"/>
    </location>
</feature>
<dbReference type="OrthoDB" id="9809670at2"/>
<dbReference type="GO" id="GO:0016020">
    <property type="term" value="C:membrane"/>
    <property type="evidence" value="ECO:0007669"/>
    <property type="project" value="InterPro"/>
</dbReference>
<organism evidence="5 6">
    <name type="scientific">Flexibacter flexilis DSM 6793</name>
    <dbReference type="NCBI Taxonomy" id="927664"/>
    <lineage>
        <taxon>Bacteria</taxon>
        <taxon>Pseudomonadati</taxon>
        <taxon>Bacteroidota</taxon>
        <taxon>Cytophagia</taxon>
        <taxon>Cytophagales</taxon>
        <taxon>Flexibacteraceae</taxon>
        <taxon>Flexibacter</taxon>
    </lineage>
</organism>
<keyword evidence="2" id="KW-0812">Transmembrane</keyword>
<dbReference type="Pfam" id="PF07494">
    <property type="entry name" value="Reg_prop"/>
    <property type="match status" value="1"/>
</dbReference>
<dbReference type="InterPro" id="IPR036890">
    <property type="entry name" value="HATPase_C_sf"/>
</dbReference>
<dbReference type="InterPro" id="IPR050640">
    <property type="entry name" value="Bact_2-comp_sensor_kinase"/>
</dbReference>
<keyword evidence="2" id="KW-0472">Membrane</keyword>
<keyword evidence="2" id="KW-1133">Transmembrane helix</keyword>
<evidence type="ECO:0000313" key="5">
    <source>
        <dbReference type="EMBL" id="SFB70642.1"/>
    </source>
</evidence>
<dbReference type="InterPro" id="IPR013783">
    <property type="entry name" value="Ig-like_fold"/>
</dbReference>
<dbReference type="Gene3D" id="2.60.40.10">
    <property type="entry name" value="Immunoglobulins"/>
    <property type="match status" value="1"/>
</dbReference>
<evidence type="ECO:0000256" key="3">
    <source>
        <dbReference type="SAM" id="SignalP"/>
    </source>
</evidence>
<dbReference type="InterPro" id="IPR015943">
    <property type="entry name" value="WD40/YVTN_repeat-like_dom_sf"/>
</dbReference>
<sequence length="971" mass="113279">MKYWFYFLILLFSLTIQARQTHAQNPAIEIFGIKEGLPTNTVYDILQDKKGFIWLATEKGLFRYDGKTFKSYQTTQQKSKAGSQLAMDGYDRIWYQAFNGQLFYADQDSLQLFEPYQASEFYFYSFDNTGTKLWCQNNENLMCFDLKSGNKIHSYQKDSELYSWALFRNNEYLMWSTAGNMQNLSKKQKTNYKDGYLVFYIYNYFDKILGIGKSVPPLYLSKLTKDKTEIIYQFNDNLIFHTVKTLPDSSVWVCTNKGAYIFDKTLNPKTVKLYFQEYSICSVMQDNENNYWIATKENGILLVKNLNVIEAPIEDNIISLSHIDNTLYMGTSDNSITTYKNGRFKKLIQYNKRHNIRKIYPVYNEKNSFLVASDVMRIYNIKAAFDIALKDVVYIEKNMYAVASTGNEKVYFHGGYNPKESYLFKKYMHDIQANMNLMKNFKDIDFMAKRVYSVAYSPADTSLYFANSLGIMYITPKEKQYLKYKGQDVIASHICITPRNLLIISSTMKGLFIAKEKKIFKNITTKDGLYSNETRKSIYYKNHLWILFDNVIQKFNLVSDKIETYNINDGINSEEIRDIAVYNDTVYLASNKLIKFPVNLVSHNNQKPSLIVEKIEADSLKNIEPNTEIDLPYYTKNIKINFSLINYRGYNSSTVLYKINNGEWLTLEKNLNVLSLLSLAPNRYQIELKARNEDGVEGNSVFYRFRINPPFWQTWWFVLISILGLIGVTILIYQQRLKEIQEKNKIIEDNLQLELDLQKSMLSSIKSQMNPHFLFNALNTIQSYIYLNDRRNASEYLNRFAQLTRMILDMSNKENISLQEEITALNLYLELESARFETDFEYEIIAPEKINLNSTCLPTMLIQPYVENAIRHGLLHRQGVKKLSIKMELLSDIRLQVVVEDNGIGRQKAAELRKHRANTHQSFSSEANQRRLQILNSQGTDNVGVEIEDLYDTQQQATGTRVTIIIPIIQL</sequence>
<dbReference type="EMBL" id="FOLE01000001">
    <property type="protein sequence ID" value="SFB70642.1"/>
    <property type="molecule type" value="Genomic_DNA"/>
</dbReference>
<keyword evidence="3" id="KW-0732">Signal</keyword>
<dbReference type="Gene3D" id="2.130.10.10">
    <property type="entry name" value="YVTN repeat-like/Quinoprotein amine dehydrogenase"/>
    <property type="match status" value="2"/>
</dbReference>
<evidence type="ECO:0000256" key="2">
    <source>
        <dbReference type="SAM" id="Phobius"/>
    </source>
</evidence>
<dbReference type="RefSeq" id="WP_091505485.1">
    <property type="nucleotide sequence ID" value="NZ_FOLE01000001.1"/>
</dbReference>
<dbReference type="SUPFAM" id="SSF50998">
    <property type="entry name" value="Quinoprotein alcohol dehydrogenase-like"/>
    <property type="match status" value="1"/>
</dbReference>
<dbReference type="InterPro" id="IPR011110">
    <property type="entry name" value="Reg_prop"/>
</dbReference>